<dbReference type="Proteomes" id="UP001054252">
    <property type="component" value="Unassembled WGS sequence"/>
</dbReference>
<name>A0AAV5K0C9_9ROSI</name>
<comment type="caution">
    <text evidence="1">The sequence shown here is derived from an EMBL/GenBank/DDBJ whole genome shotgun (WGS) entry which is preliminary data.</text>
</comment>
<evidence type="ECO:0000313" key="2">
    <source>
        <dbReference type="Proteomes" id="UP001054252"/>
    </source>
</evidence>
<accession>A0AAV5K0C9</accession>
<keyword evidence="2" id="KW-1185">Reference proteome</keyword>
<reference evidence="1 2" key="1">
    <citation type="journal article" date="2021" name="Commun. Biol.">
        <title>The genome of Shorea leprosula (Dipterocarpaceae) highlights the ecological relevance of drought in aseasonal tropical rainforests.</title>
        <authorList>
            <person name="Ng K.K.S."/>
            <person name="Kobayashi M.J."/>
            <person name="Fawcett J.A."/>
            <person name="Hatakeyama M."/>
            <person name="Paape T."/>
            <person name="Ng C.H."/>
            <person name="Ang C.C."/>
            <person name="Tnah L.H."/>
            <person name="Lee C.T."/>
            <person name="Nishiyama T."/>
            <person name="Sese J."/>
            <person name="O'Brien M.J."/>
            <person name="Copetti D."/>
            <person name="Mohd Noor M.I."/>
            <person name="Ong R.C."/>
            <person name="Putra M."/>
            <person name="Sireger I.Z."/>
            <person name="Indrioko S."/>
            <person name="Kosugi Y."/>
            <person name="Izuno A."/>
            <person name="Isagi Y."/>
            <person name="Lee S.L."/>
            <person name="Shimizu K.K."/>
        </authorList>
    </citation>
    <scope>NUCLEOTIDE SEQUENCE [LARGE SCALE GENOMIC DNA]</scope>
    <source>
        <strain evidence="1">214</strain>
    </source>
</reference>
<sequence length="39" mass="4734">MAWQKKEYPFIEIFHIPEQVCGFSLLVNWSWYRAASMIL</sequence>
<organism evidence="1 2">
    <name type="scientific">Rubroshorea leprosula</name>
    <dbReference type="NCBI Taxonomy" id="152421"/>
    <lineage>
        <taxon>Eukaryota</taxon>
        <taxon>Viridiplantae</taxon>
        <taxon>Streptophyta</taxon>
        <taxon>Embryophyta</taxon>
        <taxon>Tracheophyta</taxon>
        <taxon>Spermatophyta</taxon>
        <taxon>Magnoliopsida</taxon>
        <taxon>eudicotyledons</taxon>
        <taxon>Gunneridae</taxon>
        <taxon>Pentapetalae</taxon>
        <taxon>rosids</taxon>
        <taxon>malvids</taxon>
        <taxon>Malvales</taxon>
        <taxon>Dipterocarpaceae</taxon>
        <taxon>Rubroshorea</taxon>
    </lineage>
</organism>
<evidence type="ECO:0000313" key="1">
    <source>
        <dbReference type="EMBL" id="GKV20393.1"/>
    </source>
</evidence>
<gene>
    <name evidence="1" type="ORF">SLEP1_g30526</name>
</gene>
<proteinExistence type="predicted"/>
<dbReference type="EMBL" id="BPVZ01000055">
    <property type="protein sequence ID" value="GKV20393.1"/>
    <property type="molecule type" value="Genomic_DNA"/>
</dbReference>
<protein>
    <submittedName>
        <fullName evidence="1">Uncharacterized protein</fullName>
    </submittedName>
</protein>
<dbReference type="AlphaFoldDB" id="A0AAV5K0C9"/>